<keyword evidence="1" id="KW-0472">Membrane</keyword>
<dbReference type="EMBL" id="JBHULE010000008">
    <property type="protein sequence ID" value="MFD2562098.1"/>
    <property type="molecule type" value="Genomic_DNA"/>
</dbReference>
<organism evidence="3 4">
    <name type="scientific">Aquimarina rubra</name>
    <dbReference type="NCBI Taxonomy" id="1920033"/>
    <lineage>
        <taxon>Bacteria</taxon>
        <taxon>Pseudomonadati</taxon>
        <taxon>Bacteroidota</taxon>
        <taxon>Flavobacteriia</taxon>
        <taxon>Flavobacteriales</taxon>
        <taxon>Flavobacteriaceae</taxon>
        <taxon>Aquimarina</taxon>
    </lineage>
</organism>
<dbReference type="PANTHER" id="PTHR43081:SF1">
    <property type="entry name" value="ADENYLATE CYCLASE, TERMINAL-DIFFERENTIATION SPECIFIC"/>
    <property type="match status" value="1"/>
</dbReference>
<gene>
    <name evidence="3" type="ORF">ACFSR1_05415</name>
</gene>
<name>A0ABW5LB22_9FLAO</name>
<dbReference type="InterPro" id="IPR029787">
    <property type="entry name" value="Nucleotide_cyclase"/>
</dbReference>
<feature type="transmembrane region" description="Helical" evidence="1">
    <location>
        <begin position="52"/>
        <end position="79"/>
    </location>
</feature>
<feature type="transmembrane region" description="Helical" evidence="1">
    <location>
        <begin position="91"/>
        <end position="114"/>
    </location>
</feature>
<keyword evidence="1" id="KW-1133">Transmembrane helix</keyword>
<sequence>MSIISPLNKRFINRVIPFGIFFIIAGVIYLLLEKGILGDSKFYPSTKNPYNLNSSIIITLVSATLFGLLIGSFEVLYFNKFFSSKSFLKKIIYKISFYLSIVVFFLICTASVSFMVEFDTNILDENVWINLQNFITNLAFLSVILYIITIIGISLFYLEVSDNIGQEVLFNFFTGKYHKPIEEERIFMFLDMKSSTTIAEKLGHVKYFEMLATYYADISDAIVQHAGLVYQYVGDEIVVSWNLQKGLKKDNCIRCFYAMEEALKKQSTKYLKEFGVLPTFKAGFHYGMITAGEIGTIKKDIVFTGDVLNTTARIQGLCNSYDVATLISEILVQKLKENSSDFTFKSLGNTSLRGKNEQMELYTII</sequence>
<protein>
    <submittedName>
        <fullName evidence="3">Adenylate/guanylate cyclase domain-containing protein</fullName>
    </submittedName>
</protein>
<feature type="transmembrane region" description="Helical" evidence="1">
    <location>
        <begin position="12"/>
        <end position="32"/>
    </location>
</feature>
<feature type="transmembrane region" description="Helical" evidence="1">
    <location>
        <begin position="134"/>
        <end position="158"/>
    </location>
</feature>
<dbReference type="InterPro" id="IPR050697">
    <property type="entry name" value="Adenylyl/Guanylyl_Cyclase_3/4"/>
</dbReference>
<reference evidence="4" key="1">
    <citation type="journal article" date="2019" name="Int. J. Syst. Evol. Microbiol.">
        <title>The Global Catalogue of Microorganisms (GCM) 10K type strain sequencing project: providing services to taxonomists for standard genome sequencing and annotation.</title>
        <authorList>
            <consortium name="The Broad Institute Genomics Platform"/>
            <consortium name="The Broad Institute Genome Sequencing Center for Infectious Disease"/>
            <person name="Wu L."/>
            <person name="Ma J."/>
        </authorList>
    </citation>
    <scope>NUCLEOTIDE SEQUENCE [LARGE SCALE GENOMIC DNA]</scope>
    <source>
        <strain evidence="4">KCTC 52274</strain>
    </source>
</reference>
<dbReference type="CDD" id="cd07302">
    <property type="entry name" value="CHD"/>
    <property type="match status" value="1"/>
</dbReference>
<evidence type="ECO:0000256" key="1">
    <source>
        <dbReference type="SAM" id="Phobius"/>
    </source>
</evidence>
<dbReference type="Pfam" id="PF00211">
    <property type="entry name" value="Guanylate_cyc"/>
    <property type="match status" value="1"/>
</dbReference>
<proteinExistence type="predicted"/>
<accession>A0ABW5LB22</accession>
<dbReference type="Proteomes" id="UP001597319">
    <property type="component" value="Unassembled WGS sequence"/>
</dbReference>
<keyword evidence="4" id="KW-1185">Reference proteome</keyword>
<dbReference type="InterPro" id="IPR001054">
    <property type="entry name" value="A/G_cyclase"/>
</dbReference>
<evidence type="ECO:0000259" key="2">
    <source>
        <dbReference type="PROSITE" id="PS50125"/>
    </source>
</evidence>
<comment type="caution">
    <text evidence="3">The sequence shown here is derived from an EMBL/GenBank/DDBJ whole genome shotgun (WGS) entry which is preliminary data.</text>
</comment>
<dbReference type="RefSeq" id="WP_378290391.1">
    <property type="nucleotide sequence ID" value="NZ_JBHULE010000008.1"/>
</dbReference>
<dbReference type="PANTHER" id="PTHR43081">
    <property type="entry name" value="ADENYLATE CYCLASE, TERMINAL-DIFFERENTIATION SPECIFIC-RELATED"/>
    <property type="match status" value="1"/>
</dbReference>
<dbReference type="Gene3D" id="3.30.70.1230">
    <property type="entry name" value="Nucleotide cyclase"/>
    <property type="match status" value="1"/>
</dbReference>
<feature type="domain" description="Guanylate cyclase" evidence="2">
    <location>
        <begin position="186"/>
        <end position="315"/>
    </location>
</feature>
<evidence type="ECO:0000313" key="4">
    <source>
        <dbReference type="Proteomes" id="UP001597319"/>
    </source>
</evidence>
<keyword evidence="1" id="KW-0812">Transmembrane</keyword>
<dbReference type="PROSITE" id="PS50125">
    <property type="entry name" value="GUANYLATE_CYCLASE_2"/>
    <property type="match status" value="1"/>
</dbReference>
<evidence type="ECO:0000313" key="3">
    <source>
        <dbReference type="EMBL" id="MFD2562098.1"/>
    </source>
</evidence>
<dbReference type="SUPFAM" id="SSF55073">
    <property type="entry name" value="Nucleotide cyclase"/>
    <property type="match status" value="1"/>
</dbReference>